<evidence type="ECO:0000313" key="3">
    <source>
        <dbReference type="Proteomes" id="UP000318815"/>
    </source>
</evidence>
<keyword evidence="3" id="KW-1185">Reference proteome</keyword>
<evidence type="ECO:0000259" key="1">
    <source>
        <dbReference type="Pfam" id="PF04230"/>
    </source>
</evidence>
<comment type="caution">
    <text evidence="2">The sequence shown here is derived from an EMBL/GenBank/DDBJ whole genome shotgun (WGS) entry which is preliminary data.</text>
</comment>
<dbReference type="Proteomes" id="UP000318815">
    <property type="component" value="Unassembled WGS sequence"/>
</dbReference>
<feature type="domain" description="Polysaccharide pyruvyl transferase" evidence="1">
    <location>
        <begin position="87"/>
        <end position="222"/>
    </location>
</feature>
<gene>
    <name evidence="2" type="ORF">FEF09_12595</name>
</gene>
<dbReference type="EMBL" id="VOHS01000010">
    <property type="protein sequence ID" value="TWW00172.1"/>
    <property type="molecule type" value="Genomic_DNA"/>
</dbReference>
<dbReference type="OrthoDB" id="5672604at2"/>
<protein>
    <recommendedName>
        <fullName evidence="1">Polysaccharide pyruvyl transferase domain-containing protein</fullName>
    </recommendedName>
</protein>
<dbReference type="Pfam" id="PF04230">
    <property type="entry name" value="PS_pyruv_trans"/>
    <property type="match status" value="1"/>
</dbReference>
<reference evidence="2 3" key="1">
    <citation type="submission" date="2019-08" db="EMBL/GenBank/DDBJ databases">
        <title>Whole genome sequencing of chitin degrading bacteria Chitinophaga pinensis YS16.</title>
        <authorList>
            <person name="Singh R.P."/>
            <person name="Manchanda G."/>
            <person name="Maurya I.K."/>
            <person name="Joshi N.K."/>
            <person name="Srivastava A.K."/>
        </authorList>
    </citation>
    <scope>NUCLEOTIDE SEQUENCE [LARGE SCALE GENOMIC DNA]</scope>
    <source>
        <strain evidence="2 3">YS-16</strain>
    </source>
</reference>
<dbReference type="AlphaFoldDB" id="A0A5C6LTD0"/>
<organism evidence="2 3">
    <name type="scientific">Chitinophaga pinensis</name>
    <dbReference type="NCBI Taxonomy" id="79329"/>
    <lineage>
        <taxon>Bacteria</taxon>
        <taxon>Pseudomonadati</taxon>
        <taxon>Bacteroidota</taxon>
        <taxon>Chitinophagia</taxon>
        <taxon>Chitinophagales</taxon>
        <taxon>Chitinophagaceae</taxon>
        <taxon>Chitinophaga</taxon>
    </lineage>
</organism>
<sequence>MTYYYQVEGLLRNNIGDVLQGMVAKDLLPEGAKVADREALADLAGRDSGLLVANGWYMHSFAKFPAPDNITPLYAAVHVANSALLSSEHVREHFKQHAPIGCRDTKTLRLLLGWGIPAYYSSCLTITSKPRGPINKNPDGEIILVDNVDHPVPDAVVAKLEKVLGKKMVRVSHDPPDTTGSIEAYAKVSEEHMNSLLARYCNASLILTTKIHCALPCLGMGANVKLIHPNPADPRLATVAEFIDIISYKDILDKGDAGLNDSPVNKEALAKRKAFLLQLVADSVKEGANAVQVSGKMRYRLIRMKANLLAKLYRMSVVLSYRTGFAKEKIQRVYGAGF</sequence>
<name>A0A5C6LTD0_9BACT</name>
<dbReference type="RefSeq" id="WP_146305437.1">
    <property type="nucleotide sequence ID" value="NZ_VOHS01000010.1"/>
</dbReference>
<accession>A0A5C6LTD0</accession>
<evidence type="ECO:0000313" key="2">
    <source>
        <dbReference type="EMBL" id="TWW00172.1"/>
    </source>
</evidence>
<proteinExistence type="predicted"/>
<dbReference type="InterPro" id="IPR007345">
    <property type="entry name" value="Polysacch_pyruvyl_Trfase"/>
</dbReference>